<gene>
    <name evidence="1" type="ORF">GMARGA_LOCUS5776</name>
</gene>
<proteinExistence type="predicted"/>
<comment type="caution">
    <text evidence="1">The sequence shown here is derived from an EMBL/GenBank/DDBJ whole genome shotgun (WGS) entry which is preliminary data.</text>
</comment>
<dbReference type="Proteomes" id="UP000789901">
    <property type="component" value="Unassembled WGS sequence"/>
</dbReference>
<protein>
    <submittedName>
        <fullName evidence="1">45247_t:CDS:1</fullName>
    </submittedName>
</protein>
<keyword evidence="2" id="KW-1185">Reference proteome</keyword>
<reference evidence="1 2" key="1">
    <citation type="submission" date="2021-06" db="EMBL/GenBank/DDBJ databases">
        <authorList>
            <person name="Kallberg Y."/>
            <person name="Tangrot J."/>
            <person name="Rosling A."/>
        </authorList>
    </citation>
    <scope>NUCLEOTIDE SEQUENCE [LARGE SCALE GENOMIC DNA]</scope>
    <source>
        <strain evidence="1 2">120-4 pot B 10/14</strain>
    </source>
</reference>
<evidence type="ECO:0000313" key="2">
    <source>
        <dbReference type="Proteomes" id="UP000789901"/>
    </source>
</evidence>
<sequence length="66" mass="7755">MCGFVELGLFFCFTNSITDRTTYLFLTHSSRISVYTDESEIPEDSFNDFNMHCNDEKAVAEKMRWI</sequence>
<accession>A0ABN7UF62</accession>
<name>A0ABN7UF62_GIGMA</name>
<organism evidence="1 2">
    <name type="scientific">Gigaspora margarita</name>
    <dbReference type="NCBI Taxonomy" id="4874"/>
    <lineage>
        <taxon>Eukaryota</taxon>
        <taxon>Fungi</taxon>
        <taxon>Fungi incertae sedis</taxon>
        <taxon>Mucoromycota</taxon>
        <taxon>Glomeromycotina</taxon>
        <taxon>Glomeromycetes</taxon>
        <taxon>Diversisporales</taxon>
        <taxon>Gigasporaceae</taxon>
        <taxon>Gigaspora</taxon>
    </lineage>
</organism>
<dbReference type="EMBL" id="CAJVQB010002504">
    <property type="protein sequence ID" value="CAG8577298.1"/>
    <property type="molecule type" value="Genomic_DNA"/>
</dbReference>
<evidence type="ECO:0000313" key="1">
    <source>
        <dbReference type="EMBL" id="CAG8577298.1"/>
    </source>
</evidence>